<dbReference type="EMBL" id="JBHSFW010000004">
    <property type="protein sequence ID" value="MFC4618979.1"/>
    <property type="molecule type" value="Genomic_DNA"/>
</dbReference>
<proteinExistence type="inferred from homology"/>
<gene>
    <name evidence="7" type="ORF">ACFO4N_09585</name>
</gene>
<dbReference type="InterPro" id="IPR026912">
    <property type="entry name" value="Adenine_deam_C"/>
</dbReference>
<keyword evidence="3" id="KW-0378">Hydrolase</keyword>
<reference evidence="8" key="1">
    <citation type="journal article" date="2019" name="Int. J. Syst. Evol. Microbiol.">
        <title>The Global Catalogue of Microorganisms (GCM) 10K type strain sequencing project: providing services to taxonomists for standard genome sequencing and annotation.</title>
        <authorList>
            <consortium name="The Broad Institute Genomics Platform"/>
            <consortium name="The Broad Institute Genome Sequencing Center for Infectious Disease"/>
            <person name="Wu L."/>
            <person name="Ma J."/>
        </authorList>
    </citation>
    <scope>NUCLEOTIDE SEQUENCE [LARGE SCALE GENOMIC DNA]</scope>
    <source>
        <strain evidence="8">CGMCC 1.16306</strain>
    </source>
</reference>
<feature type="domain" description="Adenine deaminase C-terminal" evidence="6">
    <location>
        <begin position="417"/>
        <end position="561"/>
    </location>
</feature>
<dbReference type="Proteomes" id="UP001596022">
    <property type="component" value="Unassembled WGS sequence"/>
</dbReference>
<evidence type="ECO:0000313" key="7">
    <source>
        <dbReference type="EMBL" id="MFC4618979.1"/>
    </source>
</evidence>
<dbReference type="Pfam" id="PF13382">
    <property type="entry name" value="Adenine_deam_C"/>
    <property type="match status" value="1"/>
</dbReference>
<sequence>MSFHQPWDIQALRKQTAVVNGIEAPTKVLRDAEFLNAYTKQWERGNIWILDDRIVYVGERLPEVTDRTDIIDCSKLTAVPGYIEPHAHPFQLYNPYTLAKYAAGRGTTTLIADNLIFFLLLSDEASFSIMDQLDKLPTTYFWWCRYDAQTALRQQPFSKERLQKWLDHPLVVQGGELTSWPQVLRGDDEMLEWLRMTKAAGKPIEGHLPGASEKTLTNMALLGIDGDHEALDGEEAWRRLRLGLATSLRYSSIRPDLPDILQELLARGLTNFEHVFMTTDGSTPPFYEQGIVDRLIAIALEQGVPALDAYLMATVNPARHYGLDHLIGTIAPGRIAHINLLKSKAEPVPVSVLAKGQWVKRDGQVYFPDAPFSFQDVLGRFDLNWAFKSEMLEPDTSIGIEMVDAVITRPFDLVKEPHSDELFFLTLADKDGKWKISTKLKGFADDVGGFVSSYSTTGDIIMIGKNKDDIRAAFDRMKEIGGGIVLVHSNQIIAEIQLSISGTFSQASMEMLIQEVKALNAPLFDRGYRFRDPIYTLLFLSSIHLPYIRITQQGIYDVMKRQVLAAPVPFKS</sequence>
<evidence type="ECO:0000256" key="1">
    <source>
        <dbReference type="ARBA" id="ARBA00006773"/>
    </source>
</evidence>
<dbReference type="Gene3D" id="3.20.20.140">
    <property type="entry name" value="Metal-dependent hydrolases"/>
    <property type="match status" value="1"/>
</dbReference>
<evidence type="ECO:0000313" key="8">
    <source>
        <dbReference type="Proteomes" id="UP001596022"/>
    </source>
</evidence>
<evidence type="ECO:0000256" key="2">
    <source>
        <dbReference type="ARBA" id="ARBA00012782"/>
    </source>
</evidence>
<dbReference type="SUPFAM" id="SSF51338">
    <property type="entry name" value="Composite domain of metallo-dependent hydrolases"/>
    <property type="match status" value="1"/>
</dbReference>
<dbReference type="Gene3D" id="2.30.40.10">
    <property type="entry name" value="Urease, subunit C, domain 1"/>
    <property type="match status" value="1"/>
</dbReference>
<accession>A0ABV9GP66</accession>
<dbReference type="Pfam" id="PF01979">
    <property type="entry name" value="Amidohydro_1"/>
    <property type="match status" value="1"/>
</dbReference>
<dbReference type="SUPFAM" id="SSF51556">
    <property type="entry name" value="Metallo-dependent hydrolases"/>
    <property type="match status" value="1"/>
</dbReference>
<evidence type="ECO:0000259" key="5">
    <source>
        <dbReference type="Pfam" id="PF01979"/>
    </source>
</evidence>
<dbReference type="InterPro" id="IPR006680">
    <property type="entry name" value="Amidohydro-rel"/>
</dbReference>
<evidence type="ECO:0000256" key="4">
    <source>
        <dbReference type="ARBA" id="ARBA00047720"/>
    </source>
</evidence>
<feature type="domain" description="Amidohydrolase-related" evidence="5">
    <location>
        <begin position="78"/>
        <end position="359"/>
    </location>
</feature>
<organism evidence="7 8">
    <name type="scientific">Camelliibacillus cellulosilyticus</name>
    <dbReference type="NCBI Taxonomy" id="2174486"/>
    <lineage>
        <taxon>Bacteria</taxon>
        <taxon>Bacillati</taxon>
        <taxon>Bacillota</taxon>
        <taxon>Bacilli</taxon>
        <taxon>Bacillales</taxon>
        <taxon>Sporolactobacillaceae</taxon>
        <taxon>Camelliibacillus</taxon>
    </lineage>
</organism>
<protein>
    <recommendedName>
        <fullName evidence="2">adenine deaminase</fullName>
        <ecNumber evidence="2">3.5.4.2</ecNumber>
    </recommendedName>
</protein>
<dbReference type="EC" id="3.5.4.2" evidence="2"/>
<dbReference type="PANTHER" id="PTHR11113">
    <property type="entry name" value="N-ACETYLGLUCOSAMINE-6-PHOSPHATE DEACETYLASE"/>
    <property type="match status" value="1"/>
</dbReference>
<dbReference type="RefSeq" id="WP_376846076.1">
    <property type="nucleotide sequence ID" value="NZ_JBHSFW010000004.1"/>
</dbReference>
<evidence type="ECO:0000259" key="6">
    <source>
        <dbReference type="Pfam" id="PF13382"/>
    </source>
</evidence>
<comment type="similarity">
    <text evidence="1">Belongs to the metallo-dependent hydrolases superfamily. Adenine deaminase family.</text>
</comment>
<evidence type="ECO:0000256" key="3">
    <source>
        <dbReference type="ARBA" id="ARBA00022801"/>
    </source>
</evidence>
<comment type="caution">
    <text evidence="7">The sequence shown here is derived from an EMBL/GenBank/DDBJ whole genome shotgun (WGS) entry which is preliminary data.</text>
</comment>
<dbReference type="PANTHER" id="PTHR11113:SF6">
    <property type="entry name" value="ADENINE DEAMINASE YERA-RELATED"/>
    <property type="match status" value="1"/>
</dbReference>
<dbReference type="InterPro" id="IPR011059">
    <property type="entry name" value="Metal-dep_hydrolase_composite"/>
</dbReference>
<dbReference type="InterPro" id="IPR032466">
    <property type="entry name" value="Metal_Hydrolase"/>
</dbReference>
<comment type="catalytic activity">
    <reaction evidence="4">
        <text>adenine + H2O + H(+) = hypoxanthine + NH4(+)</text>
        <dbReference type="Rhea" id="RHEA:23688"/>
        <dbReference type="ChEBI" id="CHEBI:15377"/>
        <dbReference type="ChEBI" id="CHEBI:15378"/>
        <dbReference type="ChEBI" id="CHEBI:16708"/>
        <dbReference type="ChEBI" id="CHEBI:17368"/>
        <dbReference type="ChEBI" id="CHEBI:28938"/>
        <dbReference type="EC" id="3.5.4.2"/>
    </reaction>
</comment>
<keyword evidence="8" id="KW-1185">Reference proteome</keyword>
<name>A0ABV9GP66_9BACL</name>